<accession>A0A363UMD2</accession>
<dbReference type="Pfam" id="PF00583">
    <property type="entry name" value="Acetyltransf_1"/>
    <property type="match status" value="1"/>
</dbReference>
<keyword evidence="1 3" id="KW-0808">Transferase</keyword>
<keyword evidence="6" id="KW-1185">Reference proteome</keyword>
<comment type="similarity">
    <text evidence="3">Belongs to the acetyltransferase family. RimI subfamily.</text>
</comment>
<dbReference type="Gene3D" id="3.40.630.30">
    <property type="match status" value="1"/>
</dbReference>
<reference evidence="5 6" key="1">
    <citation type="submission" date="2018-05" db="EMBL/GenBank/DDBJ databases">
        <title>Abyssibacter profundi OUC007T gen. nov., sp. nov, a marine bacterium isolated from seawater of the Mariana Trench.</title>
        <authorList>
            <person name="Zhou S."/>
        </authorList>
    </citation>
    <scope>NUCLEOTIDE SEQUENCE [LARGE SCALE GENOMIC DNA]</scope>
    <source>
        <strain evidence="5 6">OUC007</strain>
    </source>
</reference>
<feature type="active site" description="Proton donor" evidence="3">
    <location>
        <position position="124"/>
    </location>
</feature>
<feature type="binding site" evidence="3">
    <location>
        <position position="117"/>
    </location>
    <ligand>
        <name>acetyl-CoA</name>
        <dbReference type="ChEBI" id="CHEBI:57288"/>
    </ligand>
</feature>
<dbReference type="SUPFAM" id="SSF55729">
    <property type="entry name" value="Acyl-CoA N-acyltransferases (Nat)"/>
    <property type="match status" value="1"/>
</dbReference>
<dbReference type="RefSeq" id="WP_109719776.1">
    <property type="nucleotide sequence ID" value="NZ_QEQK01000005.1"/>
</dbReference>
<dbReference type="OrthoDB" id="9796919at2"/>
<dbReference type="PANTHER" id="PTHR43877">
    <property type="entry name" value="AMINOALKYLPHOSPHONATE N-ACETYLTRANSFERASE-RELATED-RELATED"/>
    <property type="match status" value="1"/>
</dbReference>
<evidence type="ECO:0000313" key="6">
    <source>
        <dbReference type="Proteomes" id="UP000251800"/>
    </source>
</evidence>
<sequence>MNAVASALSWTIRPMRPADVPRVAAIDQAAYRFPWTAGIFDDCLRVGYSSWVAQSASDRIDGYALMSMAAGEGHILNICVDPVVQRGGCGRQLVAHLLDIARAADLRIVFLEVRPTNAAALALYAGFGFDEIGRRPNYYPADQGREDAIMLAWEPAV</sequence>
<organism evidence="5 6">
    <name type="scientific">Abyssibacter profundi</name>
    <dbReference type="NCBI Taxonomy" id="2182787"/>
    <lineage>
        <taxon>Bacteria</taxon>
        <taxon>Pseudomonadati</taxon>
        <taxon>Pseudomonadota</taxon>
        <taxon>Gammaproteobacteria</taxon>
        <taxon>Chromatiales</taxon>
        <taxon>Oceanococcaceae</taxon>
        <taxon>Abyssibacter</taxon>
    </lineage>
</organism>
<dbReference type="NCBIfam" id="TIGR01575">
    <property type="entry name" value="rimI"/>
    <property type="match status" value="1"/>
</dbReference>
<dbReference type="CDD" id="cd04301">
    <property type="entry name" value="NAT_SF"/>
    <property type="match status" value="1"/>
</dbReference>
<evidence type="ECO:0000256" key="3">
    <source>
        <dbReference type="HAMAP-Rule" id="MF_02210"/>
    </source>
</evidence>
<comment type="caution">
    <text evidence="5">The sequence shown here is derived from an EMBL/GenBank/DDBJ whole genome shotgun (WGS) entry which is preliminary data.</text>
</comment>
<comment type="catalytic activity">
    <reaction evidence="3">
        <text>N-terminal L-alanyl-[ribosomal protein bS18] + acetyl-CoA = N-terminal N(alpha)-acetyl-L-alanyl-[ribosomal protein bS18] + CoA + H(+)</text>
        <dbReference type="Rhea" id="RHEA:43756"/>
        <dbReference type="Rhea" id="RHEA-COMP:10676"/>
        <dbReference type="Rhea" id="RHEA-COMP:10677"/>
        <dbReference type="ChEBI" id="CHEBI:15378"/>
        <dbReference type="ChEBI" id="CHEBI:57287"/>
        <dbReference type="ChEBI" id="CHEBI:57288"/>
        <dbReference type="ChEBI" id="CHEBI:64718"/>
        <dbReference type="ChEBI" id="CHEBI:83683"/>
        <dbReference type="EC" id="2.3.1.266"/>
    </reaction>
</comment>
<dbReference type="Proteomes" id="UP000251800">
    <property type="component" value="Unassembled WGS sequence"/>
</dbReference>
<dbReference type="HAMAP" id="MF_02210">
    <property type="entry name" value="RimI"/>
    <property type="match status" value="1"/>
</dbReference>
<dbReference type="EMBL" id="QEQK01000005">
    <property type="protein sequence ID" value="PWN56582.1"/>
    <property type="molecule type" value="Genomic_DNA"/>
</dbReference>
<keyword evidence="2 3" id="KW-0012">Acyltransferase</keyword>
<keyword evidence="3" id="KW-0963">Cytoplasm</keyword>
<feature type="domain" description="N-acetyltransferase" evidence="4">
    <location>
        <begin position="10"/>
        <end position="152"/>
    </location>
</feature>
<comment type="function">
    <text evidence="3">Acetylates the N-terminal alanine of ribosomal protein bS18.</text>
</comment>
<protein>
    <recommendedName>
        <fullName evidence="3">[Ribosomal protein bS18]-alanine N-acetyltransferase</fullName>
        <ecNumber evidence="3">2.3.1.266</ecNumber>
    </recommendedName>
</protein>
<dbReference type="PROSITE" id="PS51186">
    <property type="entry name" value="GNAT"/>
    <property type="match status" value="1"/>
</dbReference>
<evidence type="ECO:0000256" key="2">
    <source>
        <dbReference type="ARBA" id="ARBA00023315"/>
    </source>
</evidence>
<evidence type="ECO:0000313" key="5">
    <source>
        <dbReference type="EMBL" id="PWN56582.1"/>
    </source>
</evidence>
<name>A0A363UMD2_9GAMM</name>
<dbReference type="AlphaFoldDB" id="A0A363UMD2"/>
<dbReference type="InterPro" id="IPR050832">
    <property type="entry name" value="Bact_Acetyltransf"/>
</dbReference>
<evidence type="ECO:0000259" key="4">
    <source>
        <dbReference type="PROSITE" id="PS51186"/>
    </source>
</evidence>
<feature type="active site" description="Proton acceptor" evidence="3">
    <location>
        <position position="112"/>
    </location>
</feature>
<evidence type="ECO:0000256" key="1">
    <source>
        <dbReference type="ARBA" id="ARBA00022679"/>
    </source>
</evidence>
<gene>
    <name evidence="3 5" type="primary">rimI</name>
    <name evidence="5" type="ORF">DEH80_07100</name>
</gene>
<dbReference type="GO" id="GO:0005737">
    <property type="term" value="C:cytoplasm"/>
    <property type="evidence" value="ECO:0007669"/>
    <property type="project" value="UniProtKB-SubCell"/>
</dbReference>
<proteinExistence type="inferred from homology"/>
<comment type="caution">
    <text evidence="3">Lacks conserved residue(s) required for the propagation of feature annotation.</text>
</comment>
<dbReference type="InterPro" id="IPR016181">
    <property type="entry name" value="Acyl_CoA_acyltransferase"/>
</dbReference>
<dbReference type="EC" id="2.3.1.266" evidence="3"/>
<dbReference type="InterPro" id="IPR006464">
    <property type="entry name" value="AcTrfase_RimI/Ard1"/>
</dbReference>
<dbReference type="InterPro" id="IPR043690">
    <property type="entry name" value="RimI"/>
</dbReference>
<dbReference type="InterPro" id="IPR000182">
    <property type="entry name" value="GNAT_dom"/>
</dbReference>
<dbReference type="GO" id="GO:0008999">
    <property type="term" value="F:protein-N-terminal-alanine acetyltransferase activity"/>
    <property type="evidence" value="ECO:0007669"/>
    <property type="project" value="UniProtKB-UniRule"/>
</dbReference>
<comment type="subcellular location">
    <subcellularLocation>
        <location evidence="3">Cytoplasm</location>
    </subcellularLocation>
</comment>